<dbReference type="Gene3D" id="3.40.50.2300">
    <property type="match status" value="2"/>
</dbReference>
<keyword evidence="7 14" id="KW-0675">Receptor</keyword>
<evidence type="ECO:0000256" key="2">
    <source>
        <dbReference type="ARBA" id="ARBA00022475"/>
    </source>
</evidence>
<feature type="transmembrane region" description="Helical" evidence="11">
    <location>
        <begin position="867"/>
        <end position="889"/>
    </location>
</feature>
<evidence type="ECO:0000256" key="5">
    <source>
        <dbReference type="ARBA" id="ARBA00023040"/>
    </source>
</evidence>
<dbReference type="InterPro" id="IPR017978">
    <property type="entry name" value="GPCR_3_C"/>
</dbReference>
<reference evidence="14 15" key="1">
    <citation type="submission" date="2015-03" db="EMBL/GenBank/DDBJ databases">
        <title>Draft genome of the nematode, Opisthorchis viverrini.</title>
        <authorList>
            <person name="Mitreva M."/>
        </authorList>
    </citation>
    <scope>NUCLEOTIDE SEQUENCE [LARGE SCALE GENOMIC DNA]</scope>
    <source>
        <strain evidence="14">Khon Kaen</strain>
    </source>
</reference>
<feature type="chain" id="PRO_5013001168" evidence="12">
    <location>
        <begin position="17"/>
        <end position="1074"/>
    </location>
</feature>
<dbReference type="EMBL" id="KV891607">
    <property type="protein sequence ID" value="OON23119.1"/>
    <property type="molecule type" value="Genomic_DNA"/>
</dbReference>
<gene>
    <name evidence="14" type="ORF">X801_00973</name>
</gene>
<sequence length="1074" mass="119506">MQVRSFLLQLVVVVLCCLTQYKLVKLTCAVKYWEPFIYNGDVMLGVFVPIHSLWESSPSQEPEVTILGFKVSLLDCAYDKFDRIAFLEAILSTIDAINSRKNYLNYTLGAIVFDSFSNAEIALRQSLSFIGLNISSFCGPVCGRVDPPPVEEKPITALIGPAYSDVSLSVASLLKLFAVPQVSYYSAAPKLSMPGRYPTFYRTIPSVRDAIKTIVHLLGVYHWNYVNVIVDNSDYGESNHGVLLEMLRNSNHTLCIDKRIQLSDGHTDMWEMDQTMSELLNSSAAVNLILCSAHLGDLALKAVQRWPHEKRDRFLWIGTNTIEPDFPMLRPNQTAQNEGERTSFKNINNVLLVLPRLRYSDELEAYSVSLNRSYGQNTWREEYLMWECSCIPNGTVTTYKDPIGCTEEREQQCVSLLNDDAIFYLPNTVNAVLAVAESLKKIQDRCSRDGPCYPDGSIAFRNRVLKILDTISFTGFGGEEFHFTMEGDGKPQFTILAHIGGGALWHTFAECDASTKTPICNATGVVEDLVTAKYPYSRCCNPCEVGSATTYDTQIPCCWKCTECSKDAIVETVDRSNNNHVPKATACVYCAPGTRPNQNQTKCDDLPADFMSIADPSAIAMCALCVVAILLSSLVLAIYLHNWNTPVIRASGRETTLVLFAGIFCSYVTPIIVLSHRPTMYVCSWATIAPGLCSTISYAAIYVRISRIDRIFRLAANPVSSATRFVSPRSQILFMVLLICADVLVLAVTMSLWPPTVTQILSGSNSYLGPRRWEQNGSVIILKGLDTNPVVCFSSLFIPQFAGMLIPIFLMLVSLLHAYKIRKVPCGYNEARQLGVVNYVNLLLFVIAPILMLTFRLTSRELLPLSGLTFLMATNQLVVLIMPKLYIILFTPEKNTTGNVLQRDRSQTQIRGVHVINELDERWCEGLSTISSARCRHSLGGLHELSAVNLVSSRLEGPKVELSRQRSISLVQTPCERQHRELRPRCVTTGHTSASQLQHGCRAVSFHLNDDVSKADDDSDQHVPLLNGRVSSERTEHHVPLDETMLGSDGATSDHSSVSNLSFEKFHFSSKPPS</sequence>
<evidence type="ECO:0000256" key="11">
    <source>
        <dbReference type="SAM" id="Phobius"/>
    </source>
</evidence>
<evidence type="ECO:0000256" key="6">
    <source>
        <dbReference type="ARBA" id="ARBA00023136"/>
    </source>
</evidence>
<dbReference type="Pfam" id="PF01094">
    <property type="entry name" value="ANF_receptor"/>
    <property type="match status" value="1"/>
</dbReference>
<dbReference type="InterPro" id="IPR050726">
    <property type="entry name" value="mGluR"/>
</dbReference>
<evidence type="ECO:0000256" key="8">
    <source>
        <dbReference type="ARBA" id="ARBA00023180"/>
    </source>
</evidence>
<evidence type="ECO:0000256" key="10">
    <source>
        <dbReference type="SAM" id="MobiDB-lite"/>
    </source>
</evidence>
<dbReference type="PRINTS" id="PR00248">
    <property type="entry name" value="GPCRMGR"/>
</dbReference>
<dbReference type="PANTHER" id="PTHR24060">
    <property type="entry name" value="METABOTROPIC GLUTAMATE RECEPTOR"/>
    <property type="match status" value="1"/>
</dbReference>
<feature type="transmembrane region" description="Helical" evidence="11">
    <location>
        <begin position="836"/>
        <end position="855"/>
    </location>
</feature>
<dbReference type="Proteomes" id="UP000243686">
    <property type="component" value="Unassembled WGS sequence"/>
</dbReference>
<evidence type="ECO:0000256" key="1">
    <source>
        <dbReference type="ARBA" id="ARBA00004651"/>
    </source>
</evidence>
<feature type="signal peptide" evidence="12">
    <location>
        <begin position="1"/>
        <end position="16"/>
    </location>
</feature>
<protein>
    <submittedName>
        <fullName evidence="14">7 transmembrane receptor</fullName>
    </submittedName>
</protein>
<evidence type="ECO:0000256" key="7">
    <source>
        <dbReference type="ARBA" id="ARBA00023170"/>
    </source>
</evidence>
<dbReference type="InterPro" id="IPR038550">
    <property type="entry name" value="GPCR_3_9-Cys_sf"/>
</dbReference>
<keyword evidence="12" id="KW-0732">Signal</keyword>
<comment type="subcellular location">
    <subcellularLocation>
        <location evidence="1">Cell membrane</location>
        <topology evidence="1">Multi-pass membrane protein</topology>
    </subcellularLocation>
</comment>
<keyword evidence="6 11" id="KW-0472">Membrane</keyword>
<dbReference type="AlphaFoldDB" id="A0A1S8X8U0"/>
<evidence type="ECO:0000256" key="9">
    <source>
        <dbReference type="ARBA" id="ARBA00023224"/>
    </source>
</evidence>
<keyword evidence="5" id="KW-0297">G-protein coupled receptor</keyword>
<evidence type="ECO:0000256" key="4">
    <source>
        <dbReference type="ARBA" id="ARBA00022989"/>
    </source>
</evidence>
<evidence type="ECO:0000313" key="15">
    <source>
        <dbReference type="Proteomes" id="UP000243686"/>
    </source>
</evidence>
<dbReference type="GO" id="GO:0005886">
    <property type="term" value="C:plasma membrane"/>
    <property type="evidence" value="ECO:0007669"/>
    <property type="project" value="UniProtKB-SubCell"/>
</dbReference>
<dbReference type="Pfam" id="PF00003">
    <property type="entry name" value="7tm_3"/>
    <property type="match status" value="1"/>
</dbReference>
<feature type="transmembrane region" description="Helical" evidence="11">
    <location>
        <begin position="732"/>
        <end position="753"/>
    </location>
</feature>
<dbReference type="GO" id="GO:0004930">
    <property type="term" value="F:G protein-coupled receptor activity"/>
    <property type="evidence" value="ECO:0007669"/>
    <property type="project" value="UniProtKB-KW"/>
</dbReference>
<dbReference type="PROSITE" id="PS50259">
    <property type="entry name" value="G_PROTEIN_RECEP_F3_4"/>
    <property type="match status" value="1"/>
</dbReference>
<dbReference type="InterPro" id="IPR000337">
    <property type="entry name" value="GPCR_3"/>
</dbReference>
<feature type="transmembrane region" description="Helical" evidence="11">
    <location>
        <begin position="679"/>
        <end position="703"/>
    </location>
</feature>
<keyword evidence="15" id="KW-1185">Reference proteome</keyword>
<dbReference type="InterPro" id="IPR001828">
    <property type="entry name" value="ANF_lig-bd_rcpt"/>
</dbReference>
<feature type="domain" description="G-protein coupled receptors family 3 profile" evidence="13">
    <location>
        <begin position="617"/>
        <end position="904"/>
    </location>
</feature>
<feature type="region of interest" description="Disordered" evidence="10">
    <location>
        <begin position="1012"/>
        <end position="1074"/>
    </location>
</feature>
<keyword evidence="3 11" id="KW-0812">Transmembrane</keyword>
<feature type="transmembrane region" description="Helical" evidence="11">
    <location>
        <begin position="618"/>
        <end position="643"/>
    </location>
</feature>
<evidence type="ECO:0000313" key="14">
    <source>
        <dbReference type="EMBL" id="OON23119.1"/>
    </source>
</evidence>
<proteinExistence type="predicted"/>
<feature type="transmembrane region" description="Helical" evidence="11">
    <location>
        <begin position="797"/>
        <end position="816"/>
    </location>
</feature>
<keyword evidence="4 11" id="KW-1133">Transmembrane helix</keyword>
<keyword evidence="9" id="KW-0807">Transducer</keyword>
<keyword evidence="2" id="KW-1003">Cell membrane</keyword>
<evidence type="ECO:0000256" key="12">
    <source>
        <dbReference type="SAM" id="SignalP"/>
    </source>
</evidence>
<evidence type="ECO:0000256" key="3">
    <source>
        <dbReference type="ARBA" id="ARBA00022692"/>
    </source>
</evidence>
<dbReference type="Gene3D" id="2.10.50.30">
    <property type="entry name" value="GPCR, family 3, nine cysteines domain"/>
    <property type="match status" value="1"/>
</dbReference>
<name>A0A1S8X8U0_OPIVI</name>
<evidence type="ECO:0000259" key="13">
    <source>
        <dbReference type="PROSITE" id="PS50259"/>
    </source>
</evidence>
<accession>A0A1S8X8U0</accession>
<organism evidence="14 15">
    <name type="scientific">Opisthorchis viverrini</name>
    <name type="common">Southeast Asian liver fluke</name>
    <dbReference type="NCBI Taxonomy" id="6198"/>
    <lineage>
        <taxon>Eukaryota</taxon>
        <taxon>Metazoa</taxon>
        <taxon>Spiralia</taxon>
        <taxon>Lophotrochozoa</taxon>
        <taxon>Platyhelminthes</taxon>
        <taxon>Trematoda</taxon>
        <taxon>Digenea</taxon>
        <taxon>Opisthorchiida</taxon>
        <taxon>Opisthorchiata</taxon>
        <taxon>Opisthorchiidae</taxon>
        <taxon>Opisthorchis</taxon>
    </lineage>
</organism>
<feature type="compositionally biased region" description="Polar residues" evidence="10">
    <location>
        <begin position="1050"/>
        <end position="1062"/>
    </location>
</feature>
<dbReference type="SUPFAM" id="SSF53822">
    <property type="entry name" value="Periplasmic binding protein-like I"/>
    <property type="match status" value="1"/>
</dbReference>
<keyword evidence="8" id="KW-0325">Glycoprotein</keyword>
<feature type="transmembrane region" description="Helical" evidence="11">
    <location>
        <begin position="655"/>
        <end position="673"/>
    </location>
</feature>
<dbReference type="InterPro" id="IPR028082">
    <property type="entry name" value="Peripla_BP_I"/>
</dbReference>
<feature type="compositionally biased region" description="Basic and acidic residues" evidence="10">
    <location>
        <begin position="1031"/>
        <end position="1041"/>
    </location>
</feature>